<proteinExistence type="predicted"/>
<sequence>MARKLKPIITFIATISLAEITQATSIYDDQYTRFDIYGQIRLINSWDTEKNKAIIGDDGSRIGLFAEHKLPHEVKVFGNIELGLDTQKSNSNNPNSQFQLYNRVGYVGISHAEYGKVQLGRTYVPIDSVAKSNLGYNNTGVLYFADVLSRNTGISSGYVKQENGNTIYRGTGQDIFTLRLPHTIYLETPLFKDVKFAGSYSRPSEGSAERDHSDILHAYSLGLFYQNALGFELATGWAEAVGEKNQTGKKPQDNMFALGVKYIFPDKTVSIGIDYGRLQSTNVVVAGKTLTPTSVTGNWSAHLYSIGAKWHWPESDTGLYAGYGLRAGDKRTFDYTKQTYTLGVDKDFAVMKSKQLLLYMEMAYNHLHSKNQAYEKDNWFLVETGLRFFF</sequence>
<evidence type="ECO:0000256" key="2">
    <source>
        <dbReference type="ARBA" id="ARBA00022729"/>
    </source>
</evidence>
<dbReference type="InterPro" id="IPR001702">
    <property type="entry name" value="Porin_Gram-ve"/>
</dbReference>
<protein>
    <submittedName>
        <fullName evidence="4">Porin</fullName>
    </submittedName>
</protein>
<accession>A0AA95GHI8</accession>
<dbReference type="RefSeq" id="WP_280628843.1">
    <property type="nucleotide sequence ID" value="NZ_CP123498.1"/>
</dbReference>
<dbReference type="InterPro" id="IPR023614">
    <property type="entry name" value="Porin_dom_sf"/>
</dbReference>
<dbReference type="SUPFAM" id="SSF56935">
    <property type="entry name" value="Porins"/>
    <property type="match status" value="1"/>
</dbReference>
<name>A0AA95GHI8_9GAMM</name>
<evidence type="ECO:0000313" key="4">
    <source>
        <dbReference type="EMBL" id="WGL94616.1"/>
    </source>
</evidence>
<dbReference type="InterPro" id="IPR050298">
    <property type="entry name" value="Gram-neg_bact_OMP"/>
</dbReference>
<dbReference type="GO" id="GO:0015288">
    <property type="term" value="F:porin activity"/>
    <property type="evidence" value="ECO:0007669"/>
    <property type="project" value="InterPro"/>
</dbReference>
<comment type="subcellular location">
    <subcellularLocation>
        <location evidence="1">Cell outer membrane</location>
        <topology evidence="1">Multi-pass membrane protein</topology>
    </subcellularLocation>
</comment>
<dbReference type="EMBL" id="CP123498">
    <property type="protein sequence ID" value="WGL94616.1"/>
    <property type="molecule type" value="Genomic_DNA"/>
</dbReference>
<gene>
    <name evidence="4" type="ORF">QE207_12990</name>
</gene>
<dbReference type="PANTHER" id="PTHR34501">
    <property type="entry name" value="PROTEIN YDDL-RELATED"/>
    <property type="match status" value="1"/>
</dbReference>
<dbReference type="Gene3D" id="2.40.160.10">
    <property type="entry name" value="Porin"/>
    <property type="match status" value="1"/>
</dbReference>
<keyword evidence="2" id="KW-0732">Signal</keyword>
<evidence type="ECO:0000256" key="1">
    <source>
        <dbReference type="ARBA" id="ARBA00004571"/>
    </source>
</evidence>
<evidence type="ECO:0000256" key="3">
    <source>
        <dbReference type="ARBA" id="ARBA00023136"/>
    </source>
</evidence>
<dbReference type="GO" id="GO:0034220">
    <property type="term" value="P:monoatomic ion transmembrane transport"/>
    <property type="evidence" value="ECO:0007669"/>
    <property type="project" value="InterPro"/>
</dbReference>
<keyword evidence="3" id="KW-0472">Membrane</keyword>
<dbReference type="Pfam" id="PF00267">
    <property type="entry name" value="Porin_1"/>
    <property type="match status" value="1"/>
</dbReference>
<dbReference type="Proteomes" id="UP001177597">
    <property type="component" value="Chromosome"/>
</dbReference>
<dbReference type="GO" id="GO:0009279">
    <property type="term" value="C:cell outer membrane"/>
    <property type="evidence" value="ECO:0007669"/>
    <property type="project" value="UniProtKB-SubCell"/>
</dbReference>
<evidence type="ECO:0000313" key="5">
    <source>
        <dbReference type="Proteomes" id="UP001177597"/>
    </source>
</evidence>
<dbReference type="AlphaFoldDB" id="A0AA95GHI8"/>
<reference evidence="4" key="1">
    <citation type="submission" date="2023-04" db="EMBL/GenBank/DDBJ databases">
        <title>Genome dynamics across the evolutionary transition to endosymbiosis.</title>
        <authorList>
            <person name="Siozios S."/>
            <person name="Nadal-Jimenez P."/>
            <person name="Azagi T."/>
            <person name="Sprong H."/>
            <person name="Frost C.L."/>
            <person name="Parratt S.R."/>
            <person name="Taylor G."/>
            <person name="Brettell L."/>
            <person name="Lew K.C."/>
            <person name="Croft L."/>
            <person name="King K.C."/>
            <person name="Brockhurst M.A."/>
            <person name="Hypsa V."/>
            <person name="Novakova E."/>
            <person name="Darby A.C."/>
            <person name="Hurst G.D.D."/>
        </authorList>
    </citation>
    <scope>NUCLEOTIDE SEQUENCE</scope>
    <source>
        <strain evidence="4">AIh</strain>
    </source>
</reference>
<dbReference type="PANTHER" id="PTHR34501:SF2">
    <property type="entry name" value="OUTER MEMBRANE PORIN F-RELATED"/>
    <property type="match status" value="1"/>
</dbReference>
<dbReference type="CDD" id="cd00342">
    <property type="entry name" value="gram_neg_porins"/>
    <property type="match status" value="1"/>
</dbReference>
<dbReference type="InterPro" id="IPR033900">
    <property type="entry name" value="Gram_neg_porin_domain"/>
</dbReference>
<organism evidence="4 5">
    <name type="scientific">Arsenophonus nasoniae</name>
    <name type="common">son-killer infecting Nasonia vitripennis</name>
    <dbReference type="NCBI Taxonomy" id="638"/>
    <lineage>
        <taxon>Bacteria</taxon>
        <taxon>Pseudomonadati</taxon>
        <taxon>Pseudomonadota</taxon>
        <taxon>Gammaproteobacteria</taxon>
        <taxon>Enterobacterales</taxon>
        <taxon>Morganellaceae</taxon>
        <taxon>Arsenophonus</taxon>
    </lineage>
</organism>